<keyword evidence="7 12" id="KW-1015">Disulfide bond</keyword>
<evidence type="ECO:0000256" key="3">
    <source>
        <dbReference type="ARBA" id="ARBA00004321"/>
    </source>
</evidence>
<evidence type="ECO:0000256" key="4">
    <source>
        <dbReference type="ARBA" id="ARBA00004922"/>
    </source>
</evidence>
<evidence type="ECO:0000256" key="5">
    <source>
        <dbReference type="ARBA" id="ARBA00007658"/>
    </source>
</evidence>
<dbReference type="SUPFAM" id="SSF48225">
    <property type="entry name" value="Seven-hairpin glycosidases"/>
    <property type="match status" value="1"/>
</dbReference>
<feature type="region of interest" description="Disordered" evidence="14">
    <location>
        <begin position="668"/>
        <end position="737"/>
    </location>
</feature>
<feature type="disulfide bond" evidence="12">
    <location>
        <begin position="587"/>
        <end position="616"/>
    </location>
</feature>
<feature type="compositionally biased region" description="Pro residues" evidence="14">
    <location>
        <begin position="38"/>
        <end position="51"/>
    </location>
</feature>
<feature type="active site" evidence="10">
    <location>
        <position position="512"/>
    </location>
</feature>
<keyword evidence="13" id="KW-0326">Glycosidase</keyword>
<keyword evidence="11" id="KW-0479">Metal-binding</keyword>
<evidence type="ECO:0000256" key="1">
    <source>
        <dbReference type="ARBA" id="ARBA00001913"/>
    </source>
</evidence>
<feature type="compositionally biased region" description="Polar residues" evidence="14">
    <location>
        <begin position="78"/>
        <end position="88"/>
    </location>
</feature>
<comment type="function">
    <text evidence="9">Involved in the maturation of Asn-linked oligosaccharides. Progressively trims alpha-1,2-linked mannose residues from Man(9)GlcNAc(2) to produce Man(5)GlcNAc(2).</text>
</comment>
<comment type="cofactor">
    <cofactor evidence="1 11">
        <name>Ca(2+)</name>
        <dbReference type="ChEBI" id="CHEBI:29108"/>
    </cofactor>
</comment>
<keyword evidence="17" id="KW-1185">Reference proteome</keyword>
<evidence type="ECO:0000256" key="2">
    <source>
        <dbReference type="ARBA" id="ARBA00001946"/>
    </source>
</evidence>
<evidence type="ECO:0000313" key="17">
    <source>
        <dbReference type="Proteomes" id="UP000234275"/>
    </source>
</evidence>
<dbReference type="InterPro" id="IPR012341">
    <property type="entry name" value="6hp_glycosidase-like_sf"/>
</dbReference>
<dbReference type="Proteomes" id="UP000234275">
    <property type="component" value="Unassembled WGS sequence"/>
</dbReference>
<dbReference type="Gene3D" id="1.50.10.10">
    <property type="match status" value="3"/>
</dbReference>
<feature type="chain" id="PRO_5014122649" description="alpha-1,2-Mannosidase" evidence="15">
    <location>
        <begin position="30"/>
        <end position="876"/>
    </location>
</feature>
<evidence type="ECO:0000256" key="8">
    <source>
        <dbReference type="ARBA" id="ARBA00023329"/>
    </source>
</evidence>
<feature type="compositionally biased region" description="Low complexity" evidence="14">
    <location>
        <begin position="686"/>
        <end position="703"/>
    </location>
</feature>
<comment type="caution">
    <text evidence="16">The sequence shown here is derived from an EMBL/GenBank/DDBJ whole genome shotgun (WGS) entry which is preliminary data.</text>
</comment>
<evidence type="ECO:0000313" key="16">
    <source>
        <dbReference type="EMBL" id="PLB50237.1"/>
    </source>
</evidence>
<dbReference type="InterPro" id="IPR001382">
    <property type="entry name" value="Glyco_hydro_47"/>
</dbReference>
<dbReference type="PRINTS" id="PR00747">
    <property type="entry name" value="GLYHDRLASE47"/>
</dbReference>
<feature type="active site" description="Proton donor" evidence="10">
    <location>
        <position position="281"/>
    </location>
</feature>
<dbReference type="GO" id="GO:0060205">
    <property type="term" value="C:cytoplasmic vesicle lumen"/>
    <property type="evidence" value="ECO:0007669"/>
    <property type="project" value="UniProtKB-SubCell"/>
</dbReference>
<evidence type="ECO:0000256" key="11">
    <source>
        <dbReference type="PIRSR" id="PIRSR601382-2"/>
    </source>
</evidence>
<feature type="binding site" evidence="11">
    <location>
        <position position="866"/>
    </location>
    <ligand>
        <name>Ca(2+)</name>
        <dbReference type="ChEBI" id="CHEBI:29108"/>
    </ligand>
</feature>
<reference evidence="16 17" key="1">
    <citation type="submission" date="2016-12" db="EMBL/GenBank/DDBJ databases">
        <title>The genomes of Aspergillus section Nigri reveals drivers in fungal speciation.</title>
        <authorList>
            <consortium name="DOE Joint Genome Institute"/>
            <person name="Vesth T.C."/>
            <person name="Nybo J."/>
            <person name="Theobald S."/>
            <person name="Brandl J."/>
            <person name="Frisvad J.C."/>
            <person name="Nielsen K.F."/>
            <person name="Lyhne E.K."/>
            <person name="Kogle M.E."/>
            <person name="Kuo A."/>
            <person name="Riley R."/>
            <person name="Clum A."/>
            <person name="Nolan M."/>
            <person name="Lipzen A."/>
            <person name="Salamov A."/>
            <person name="Henrissat B."/>
            <person name="Wiebenga A."/>
            <person name="De Vries R.P."/>
            <person name="Grigoriev I.V."/>
            <person name="Mortensen U.H."/>
            <person name="Andersen M.R."/>
            <person name="Baker S.E."/>
        </authorList>
    </citation>
    <scope>NUCLEOTIDE SEQUENCE [LARGE SCALE GENOMIC DNA]</scope>
    <source>
        <strain evidence="16 17">IBT 23096</strain>
    </source>
</reference>
<comment type="pathway">
    <text evidence="4">Protein modification; protein glycosylation.</text>
</comment>
<feature type="signal peptide" evidence="15">
    <location>
        <begin position="1"/>
        <end position="29"/>
    </location>
</feature>
<dbReference type="GeneID" id="36551735"/>
<dbReference type="VEuPathDB" id="FungiDB:P170DRAFT_354476"/>
<evidence type="ECO:0000256" key="9">
    <source>
        <dbReference type="ARBA" id="ARBA00024790"/>
    </source>
</evidence>
<evidence type="ECO:0000256" key="15">
    <source>
        <dbReference type="SAM" id="SignalP"/>
    </source>
</evidence>
<gene>
    <name evidence="16" type="ORF">P170DRAFT_354476</name>
</gene>
<dbReference type="InterPro" id="IPR050749">
    <property type="entry name" value="Glycosyl_Hydrolase_47"/>
</dbReference>
<feature type="compositionally biased region" description="Basic and acidic residues" evidence="14">
    <location>
        <begin position="440"/>
        <end position="449"/>
    </location>
</feature>
<comment type="cofactor">
    <cofactor evidence="2">
        <name>Mg(2+)</name>
        <dbReference type="ChEBI" id="CHEBI:18420"/>
    </cofactor>
</comment>
<feature type="active site" description="Proton donor" evidence="10">
    <location>
        <position position="630"/>
    </location>
</feature>
<dbReference type="Pfam" id="PF01532">
    <property type="entry name" value="Glyco_hydro_47"/>
    <property type="match status" value="1"/>
</dbReference>
<feature type="region of interest" description="Disordered" evidence="14">
    <location>
        <begin position="32"/>
        <end position="157"/>
    </location>
</feature>
<comment type="subcellular location">
    <subcellularLocation>
        <location evidence="3">Cytoplasmic vesicle lumen</location>
    </subcellularLocation>
</comment>
<keyword evidence="11" id="KW-0106">Calcium</keyword>
<dbReference type="GO" id="GO:0004571">
    <property type="term" value="F:mannosyl-oligosaccharide 1,2-alpha-mannosidase activity"/>
    <property type="evidence" value="ECO:0007669"/>
    <property type="project" value="InterPro"/>
</dbReference>
<sequence>MFRARRYRGLLAFAAIFVLAVIHFTSSRADTSTVSLDIPPPHVDQPDPVSPILPAADKQKEPAGSSPPPSQEVLPDSPVSQQSTDSNVSDSDSKPDASSPDQPAGESSPDTPERPQPSNESHKLKGGHLLFPGAHGQDALKVEPAPNPRPHWRKVPENFPIAPEDMIKLPAGRSKTLPKLQAKFRDETSTERMKRIDRLSTIRSAFEHAWSGYKASAMGHDELKPLRGGFRDTFNGWGATLVDTLDTLWIMDLKEEFSIAVDQVKKIDFTTTKSDQIPIFEVAIRYMGGLLGAYDISGHKYDILLEKATELGEILIGAFDTPNRMPILYYNWAPDYAAQQHHADGKAVLAELGSLSVELTRLAQLTKDSKYYDAIARITNELEQYQSKTSMPGLWPLHVDASGCRKNNNPPHPANRRVDVPTPVQKPDAGPTDAESYKNLFEDHQKRGLPDNAEPATYNNPVKESNPQPNNPVKESSHRANGKAMPPVTECTEGLTSPTSAIDKYGLGGQADSTYEYLPKEYMLLGGLNDQYRTMYESAMKAAREHIIYQPMIKDVRNIRFTATVGVPKPGLAGKVSHSYEATHLACFTGGMVGIGAKLFGIEGDMDLAAKLTDGCVWAYESTKTGIMPEHFLVVPCDNDGPCVWNETAYWRTLDPYAEKREHAALAAAGQKQEIARDSQDLTPGSEASASASASASATSVAGSHKHHGKRSPERGNWHVIASPTSKPKAKSADTDITDRDTKKLGLVSHEEFVSARIENERLFPGAVSIPRREYLLRPEAIESVFVMYRLTGNNYWREKGWKMFEAVAKYTRTELAHSTINDVTSEGPRAQDHMQSFWLAETLKYFYLLFSDPSVVNLDEYVLNSEAHPLKRPEY</sequence>
<dbReference type="GO" id="GO:0005975">
    <property type="term" value="P:carbohydrate metabolic process"/>
    <property type="evidence" value="ECO:0007669"/>
    <property type="project" value="InterPro"/>
</dbReference>
<dbReference type="PANTHER" id="PTHR11742:SF103">
    <property type="entry name" value="ENDOPLASMIC RETICULUM MANNOSIDASE MNL2-RELATED"/>
    <property type="match status" value="1"/>
</dbReference>
<dbReference type="EC" id="3.2.1.-" evidence="13"/>
<dbReference type="STRING" id="1392250.A0A2I2GBM2"/>
<keyword evidence="6 13" id="KW-0378">Hydrolase</keyword>
<dbReference type="UniPathway" id="UPA00378"/>
<dbReference type="EMBL" id="MSFO01000003">
    <property type="protein sequence ID" value="PLB50237.1"/>
    <property type="molecule type" value="Genomic_DNA"/>
</dbReference>
<dbReference type="AlphaFoldDB" id="A0A2I2GBM2"/>
<evidence type="ECO:0000256" key="12">
    <source>
        <dbReference type="PIRSR" id="PIRSR601382-3"/>
    </source>
</evidence>
<dbReference type="PANTHER" id="PTHR11742">
    <property type="entry name" value="MANNOSYL-OLIGOSACCHARIDE ALPHA-1,2-MANNOSIDASE-RELATED"/>
    <property type="match status" value="1"/>
</dbReference>
<keyword evidence="8" id="KW-0968">Cytoplasmic vesicle</keyword>
<dbReference type="GO" id="GO:0036503">
    <property type="term" value="P:ERAD pathway"/>
    <property type="evidence" value="ECO:0007669"/>
    <property type="project" value="UniProtKB-ARBA"/>
</dbReference>
<feature type="compositionally biased region" description="Polar residues" evidence="14">
    <location>
        <begin position="457"/>
        <end position="474"/>
    </location>
</feature>
<feature type="region of interest" description="Disordered" evidence="14">
    <location>
        <begin position="402"/>
        <end position="495"/>
    </location>
</feature>
<evidence type="ECO:0000256" key="7">
    <source>
        <dbReference type="ARBA" id="ARBA00023157"/>
    </source>
</evidence>
<evidence type="ECO:0000256" key="6">
    <source>
        <dbReference type="ARBA" id="ARBA00022801"/>
    </source>
</evidence>
<keyword evidence="15" id="KW-0732">Signal</keyword>
<dbReference type="RefSeq" id="XP_024705539.1">
    <property type="nucleotide sequence ID" value="XM_024844035.1"/>
</dbReference>
<evidence type="ECO:0000256" key="10">
    <source>
        <dbReference type="PIRSR" id="PIRSR601382-1"/>
    </source>
</evidence>
<dbReference type="GO" id="GO:0005509">
    <property type="term" value="F:calcium ion binding"/>
    <property type="evidence" value="ECO:0007669"/>
    <property type="project" value="InterPro"/>
</dbReference>
<protein>
    <recommendedName>
        <fullName evidence="13">alpha-1,2-Mannosidase</fullName>
        <ecNumber evidence="13">3.2.1.-</ecNumber>
    </recommendedName>
</protein>
<dbReference type="GO" id="GO:0016020">
    <property type="term" value="C:membrane"/>
    <property type="evidence" value="ECO:0007669"/>
    <property type="project" value="InterPro"/>
</dbReference>
<dbReference type="GO" id="GO:0005783">
    <property type="term" value="C:endoplasmic reticulum"/>
    <property type="evidence" value="ECO:0007669"/>
    <property type="project" value="TreeGrafter"/>
</dbReference>
<accession>A0A2I2GBM2</accession>
<dbReference type="InterPro" id="IPR036026">
    <property type="entry name" value="Seven-hairpin_glycosidases"/>
</dbReference>
<comment type="similarity">
    <text evidence="5 13">Belongs to the glycosyl hydrolase 47 family.</text>
</comment>
<evidence type="ECO:0000256" key="13">
    <source>
        <dbReference type="RuleBase" id="RU361193"/>
    </source>
</evidence>
<proteinExistence type="inferred from homology"/>
<dbReference type="OrthoDB" id="10052040at2759"/>
<evidence type="ECO:0000256" key="14">
    <source>
        <dbReference type="SAM" id="MobiDB-lite"/>
    </source>
</evidence>
<feature type="active site" evidence="10">
    <location>
        <position position="780"/>
    </location>
</feature>
<name>A0A2I2GBM2_9EURO</name>
<organism evidence="16 17">
    <name type="scientific">Aspergillus steynii IBT 23096</name>
    <dbReference type="NCBI Taxonomy" id="1392250"/>
    <lineage>
        <taxon>Eukaryota</taxon>
        <taxon>Fungi</taxon>
        <taxon>Dikarya</taxon>
        <taxon>Ascomycota</taxon>
        <taxon>Pezizomycotina</taxon>
        <taxon>Eurotiomycetes</taxon>
        <taxon>Eurotiomycetidae</taxon>
        <taxon>Eurotiales</taxon>
        <taxon>Aspergillaceae</taxon>
        <taxon>Aspergillus</taxon>
        <taxon>Aspergillus subgen. Circumdati</taxon>
    </lineage>
</organism>